<dbReference type="Pfam" id="PF09723">
    <property type="entry name" value="Zn_ribbon_8"/>
    <property type="match status" value="1"/>
</dbReference>
<dbReference type="SMART" id="SM00834">
    <property type="entry name" value="CxxC_CXXC_SSSS"/>
    <property type="match status" value="1"/>
</dbReference>
<dbReference type="NCBIfam" id="TIGR02605">
    <property type="entry name" value="CxxC_CxxC_SSSS"/>
    <property type="match status" value="1"/>
</dbReference>
<dbReference type="InterPro" id="IPR013429">
    <property type="entry name" value="Regulatory_FmdB_Zinc_ribbon"/>
</dbReference>
<dbReference type="EMBL" id="FOQD01000005">
    <property type="protein sequence ID" value="SFI10116.1"/>
    <property type="molecule type" value="Genomic_DNA"/>
</dbReference>
<protein>
    <submittedName>
        <fullName evidence="2">Putative regulatory protein, FmdB family</fullName>
    </submittedName>
</protein>
<dbReference type="RefSeq" id="WP_092049197.1">
    <property type="nucleotide sequence ID" value="NZ_FOQD01000005.1"/>
</dbReference>
<dbReference type="OrthoDB" id="9813321at2"/>
<evidence type="ECO:0000259" key="1">
    <source>
        <dbReference type="SMART" id="SM00834"/>
    </source>
</evidence>
<organism evidence="2 3">
    <name type="scientific">Planctomicrobium piriforme</name>
    <dbReference type="NCBI Taxonomy" id="1576369"/>
    <lineage>
        <taxon>Bacteria</taxon>
        <taxon>Pseudomonadati</taxon>
        <taxon>Planctomycetota</taxon>
        <taxon>Planctomycetia</taxon>
        <taxon>Planctomycetales</taxon>
        <taxon>Planctomycetaceae</taxon>
        <taxon>Planctomicrobium</taxon>
    </lineage>
</organism>
<keyword evidence="3" id="KW-1185">Reference proteome</keyword>
<name>A0A1I3FFZ9_9PLAN</name>
<evidence type="ECO:0000313" key="3">
    <source>
        <dbReference type="Proteomes" id="UP000199518"/>
    </source>
</evidence>
<evidence type="ECO:0000313" key="2">
    <source>
        <dbReference type="EMBL" id="SFI10116.1"/>
    </source>
</evidence>
<dbReference type="AlphaFoldDB" id="A0A1I3FFZ9"/>
<proteinExistence type="predicted"/>
<dbReference type="Proteomes" id="UP000199518">
    <property type="component" value="Unassembled WGS sequence"/>
</dbReference>
<dbReference type="STRING" id="1576369.SAMN05421753_105229"/>
<feature type="domain" description="Putative regulatory protein FmdB zinc ribbon" evidence="1">
    <location>
        <begin position="1"/>
        <end position="40"/>
    </location>
</feature>
<reference evidence="3" key="1">
    <citation type="submission" date="2016-10" db="EMBL/GenBank/DDBJ databases">
        <authorList>
            <person name="Varghese N."/>
            <person name="Submissions S."/>
        </authorList>
    </citation>
    <scope>NUCLEOTIDE SEQUENCE [LARGE SCALE GENOMIC DNA]</scope>
    <source>
        <strain evidence="3">DSM 26348</strain>
    </source>
</reference>
<accession>A0A1I3FFZ9</accession>
<gene>
    <name evidence="2" type="ORF">SAMN05421753_105229</name>
</gene>
<sequence>MPIFDFQCQDCGAESEIFVRGGQAPVCGQCQSKRVEKLMSAPAGHVAGGTRSLPVMGSSCPPSDAPPCSPRCCRLPQ</sequence>